<accession>A0A392V2H5</accession>
<proteinExistence type="predicted"/>
<dbReference type="AlphaFoldDB" id="A0A392V2H5"/>
<evidence type="ECO:0000313" key="2">
    <source>
        <dbReference type="EMBL" id="MCI81251.1"/>
    </source>
</evidence>
<evidence type="ECO:0000256" key="1">
    <source>
        <dbReference type="SAM" id="MobiDB-lite"/>
    </source>
</evidence>
<feature type="region of interest" description="Disordered" evidence="1">
    <location>
        <begin position="35"/>
        <end position="55"/>
    </location>
</feature>
<reference evidence="2 3" key="1">
    <citation type="journal article" date="2018" name="Front. Plant Sci.">
        <title>Red Clover (Trifolium pratense) and Zigzag Clover (T. medium) - A Picture of Genomic Similarities and Differences.</title>
        <authorList>
            <person name="Dluhosova J."/>
            <person name="Istvanek J."/>
            <person name="Nedelnik J."/>
            <person name="Repkova J."/>
        </authorList>
    </citation>
    <scope>NUCLEOTIDE SEQUENCE [LARGE SCALE GENOMIC DNA]</scope>
    <source>
        <strain evidence="3">cv. 10/8</strain>
        <tissue evidence="2">Leaf</tissue>
    </source>
</reference>
<keyword evidence="3" id="KW-1185">Reference proteome</keyword>
<evidence type="ECO:0000313" key="3">
    <source>
        <dbReference type="Proteomes" id="UP000265520"/>
    </source>
</evidence>
<feature type="non-terminal residue" evidence="2">
    <location>
        <position position="1"/>
    </location>
</feature>
<feature type="non-terminal residue" evidence="2">
    <location>
        <position position="71"/>
    </location>
</feature>
<dbReference type="EMBL" id="LXQA011014490">
    <property type="protein sequence ID" value="MCI81251.1"/>
    <property type="molecule type" value="Genomic_DNA"/>
</dbReference>
<dbReference type="Proteomes" id="UP000265520">
    <property type="component" value="Unassembled WGS sequence"/>
</dbReference>
<sequence length="71" mass="7864">RRMEAQKIELEHGKQVSKRPVVPSYGEEGIKILERQTHREDASAPSAEKESAVPTEGVRVGDIVVELGARK</sequence>
<comment type="caution">
    <text evidence="2">The sequence shown here is derived from an EMBL/GenBank/DDBJ whole genome shotgun (WGS) entry which is preliminary data.</text>
</comment>
<feature type="region of interest" description="Disordered" evidence="1">
    <location>
        <begin position="1"/>
        <end position="23"/>
    </location>
</feature>
<name>A0A392V2H5_9FABA</name>
<organism evidence="2 3">
    <name type="scientific">Trifolium medium</name>
    <dbReference type="NCBI Taxonomy" id="97028"/>
    <lineage>
        <taxon>Eukaryota</taxon>
        <taxon>Viridiplantae</taxon>
        <taxon>Streptophyta</taxon>
        <taxon>Embryophyta</taxon>
        <taxon>Tracheophyta</taxon>
        <taxon>Spermatophyta</taxon>
        <taxon>Magnoliopsida</taxon>
        <taxon>eudicotyledons</taxon>
        <taxon>Gunneridae</taxon>
        <taxon>Pentapetalae</taxon>
        <taxon>rosids</taxon>
        <taxon>fabids</taxon>
        <taxon>Fabales</taxon>
        <taxon>Fabaceae</taxon>
        <taxon>Papilionoideae</taxon>
        <taxon>50 kb inversion clade</taxon>
        <taxon>NPAAA clade</taxon>
        <taxon>Hologalegina</taxon>
        <taxon>IRL clade</taxon>
        <taxon>Trifolieae</taxon>
        <taxon>Trifolium</taxon>
    </lineage>
</organism>
<feature type="compositionally biased region" description="Basic and acidic residues" evidence="1">
    <location>
        <begin position="1"/>
        <end position="14"/>
    </location>
</feature>
<protein>
    <submittedName>
        <fullName evidence="2">Uncharacterized protein</fullName>
    </submittedName>
</protein>
<feature type="compositionally biased region" description="Basic and acidic residues" evidence="1">
    <location>
        <begin position="35"/>
        <end position="51"/>
    </location>
</feature>